<feature type="transmembrane region" description="Helical" evidence="6">
    <location>
        <begin position="20"/>
        <end position="40"/>
    </location>
</feature>
<keyword evidence="4 6" id="KW-1133">Transmembrane helix</keyword>
<feature type="domain" description="ABC3 transporter permease C-terminal" evidence="7">
    <location>
        <begin position="710"/>
        <end position="817"/>
    </location>
</feature>
<name>A0A160TWB0_9ZZZZ</name>
<sequence>MITVGDGVRIFRRDWQEAGLPVIALALVVAVLAVTSVGIFNERVWEAMQSRAAQSLGGDLVLQAHDPIAPRVVDQAKALGLELSQQVEFPSMMLTAAGSPRLVSVKAVDEKYPLRGTAQVAERPYGQGSAAHKIPDTGESWAHSRLFAEARFDTGDIVQLGEKSFRVSHALITEPDDFGSFFRMAAPRIMIRLSDLSATGLITSSSRAHYRIQLAGTRDALNTFSKWLNRQDFPGLERRSVQDAQPSVRTALERASSFLGLASLSVVIVAGAGIFIAARFYARRQSRTAAVMRCLGASQRRILRIFIFRLVRVALTASCVGGLLGYAGQSFLSALAEAKLGFSLGPPSLWPLLTGILIGLITALGFGLAPLLKLPTVSVLGILRGEEGVAPPSMWLTIGLAVFTSGGLIFWQADEAVLTLWVMGLTACLVVGLACGGWVILWLVTHIRVSRPTTRYVMSTVGSRRGMGVIQVIAFGLGITALLMVTVMRTQLMEGWMNSLPSDTPNRFLINIQPDQRTSLMKFFAEENLTTPGLYSLTRGRWVRHNGKPVEPQSFPSLQAQRFAAREFNLSPSVDLPDTNRIVSGTWWTADQDDEHLLSLEREFAQTLGVGIGDEMTFRVAGVDLTGRVSNLREVAWDSFEVNFFVITTPALLVDRPGTLITSFFLPAENTDTTIRLIQQFPSVTLFDIDSLMQQVRQIIQQVSVAVQYVFIFTLLAGIAVLTAAVQASATERSRDAAVLRALGASARRLWLTQFFEFALLGAVAGLLAATSAVATALILATEVFGFTLSPGWWVWALGCIGGALGIGVAGTVALRPVVSRAPLKSLISD</sequence>
<evidence type="ECO:0000256" key="4">
    <source>
        <dbReference type="ARBA" id="ARBA00022989"/>
    </source>
</evidence>
<dbReference type="EMBL" id="CZRL01000098">
    <property type="protein sequence ID" value="CUS53752.1"/>
    <property type="molecule type" value="Genomic_DNA"/>
</dbReference>
<evidence type="ECO:0000256" key="2">
    <source>
        <dbReference type="ARBA" id="ARBA00022475"/>
    </source>
</evidence>
<feature type="transmembrane region" description="Helical" evidence="6">
    <location>
        <begin position="706"/>
        <end position="726"/>
    </location>
</feature>
<gene>
    <name evidence="8" type="ORF">MGWOODY_XGa2860</name>
</gene>
<keyword evidence="2" id="KW-1003">Cell membrane</keyword>
<feature type="transmembrane region" description="Helical" evidence="6">
    <location>
        <begin position="466"/>
        <end position="488"/>
    </location>
</feature>
<feature type="transmembrane region" description="Helical" evidence="6">
    <location>
        <begin position="758"/>
        <end position="781"/>
    </location>
</feature>
<feature type="domain" description="ABC3 transporter permease C-terminal" evidence="7">
    <location>
        <begin position="261"/>
        <end position="374"/>
    </location>
</feature>
<dbReference type="AlphaFoldDB" id="A0A160TWB0"/>
<reference evidence="8" key="1">
    <citation type="submission" date="2015-10" db="EMBL/GenBank/DDBJ databases">
        <authorList>
            <person name="Gilbert D.G."/>
        </authorList>
    </citation>
    <scope>NUCLEOTIDE SEQUENCE</scope>
</reference>
<evidence type="ECO:0000256" key="3">
    <source>
        <dbReference type="ARBA" id="ARBA00022692"/>
    </source>
</evidence>
<feature type="transmembrane region" description="Helical" evidence="6">
    <location>
        <begin position="393"/>
        <end position="413"/>
    </location>
</feature>
<accession>A0A160TWB0</accession>
<feature type="transmembrane region" description="Helical" evidence="6">
    <location>
        <begin position="302"/>
        <end position="328"/>
    </location>
</feature>
<keyword evidence="5 6" id="KW-0472">Membrane</keyword>
<dbReference type="Pfam" id="PF02687">
    <property type="entry name" value="FtsX"/>
    <property type="match status" value="2"/>
</dbReference>
<dbReference type="InterPro" id="IPR038766">
    <property type="entry name" value="Membrane_comp_ABC_pdt"/>
</dbReference>
<evidence type="ECO:0000313" key="8">
    <source>
        <dbReference type="EMBL" id="CUS53752.1"/>
    </source>
</evidence>
<dbReference type="PANTHER" id="PTHR30287">
    <property type="entry name" value="MEMBRANE COMPONENT OF PREDICTED ABC SUPERFAMILY METABOLITE UPTAKE TRANSPORTER"/>
    <property type="match status" value="1"/>
</dbReference>
<evidence type="ECO:0000259" key="7">
    <source>
        <dbReference type="Pfam" id="PF02687"/>
    </source>
</evidence>
<proteinExistence type="predicted"/>
<feature type="transmembrane region" description="Helical" evidence="6">
    <location>
        <begin position="348"/>
        <end position="372"/>
    </location>
</feature>
<evidence type="ECO:0000256" key="5">
    <source>
        <dbReference type="ARBA" id="ARBA00023136"/>
    </source>
</evidence>
<comment type="subcellular location">
    <subcellularLocation>
        <location evidence="1">Cell membrane</location>
        <topology evidence="1">Multi-pass membrane protein</topology>
    </subcellularLocation>
</comment>
<evidence type="ECO:0000256" key="1">
    <source>
        <dbReference type="ARBA" id="ARBA00004651"/>
    </source>
</evidence>
<dbReference type="PANTHER" id="PTHR30287:SF1">
    <property type="entry name" value="INNER MEMBRANE PROTEIN"/>
    <property type="match status" value="1"/>
</dbReference>
<keyword evidence="3 6" id="KW-0812">Transmembrane</keyword>
<feature type="transmembrane region" description="Helical" evidence="6">
    <location>
        <begin position="793"/>
        <end position="815"/>
    </location>
</feature>
<dbReference type="GO" id="GO:0005886">
    <property type="term" value="C:plasma membrane"/>
    <property type="evidence" value="ECO:0007669"/>
    <property type="project" value="UniProtKB-SubCell"/>
</dbReference>
<protein>
    <submittedName>
        <fullName evidence="8">ABC transporter, permease protein, putative</fullName>
    </submittedName>
</protein>
<dbReference type="InterPro" id="IPR003838">
    <property type="entry name" value="ABC3_permease_C"/>
</dbReference>
<feature type="transmembrane region" description="Helical" evidence="6">
    <location>
        <begin position="419"/>
        <end position="445"/>
    </location>
</feature>
<feature type="transmembrane region" description="Helical" evidence="6">
    <location>
        <begin position="258"/>
        <end position="281"/>
    </location>
</feature>
<organism evidence="8">
    <name type="scientific">hydrothermal vent metagenome</name>
    <dbReference type="NCBI Taxonomy" id="652676"/>
    <lineage>
        <taxon>unclassified sequences</taxon>
        <taxon>metagenomes</taxon>
        <taxon>ecological metagenomes</taxon>
    </lineage>
</organism>
<evidence type="ECO:0000256" key="6">
    <source>
        <dbReference type="SAM" id="Phobius"/>
    </source>
</evidence>